<reference evidence="2" key="1">
    <citation type="submission" date="2025-05" db="UniProtKB">
        <authorList>
            <consortium name="Ensembl"/>
        </authorList>
    </citation>
    <scope>IDENTIFICATION</scope>
</reference>
<evidence type="ECO:0000313" key="2">
    <source>
        <dbReference type="Ensembl" id="ENSSMRP00000004017.1"/>
    </source>
</evidence>
<feature type="compositionally biased region" description="Polar residues" evidence="1">
    <location>
        <begin position="1"/>
        <end position="15"/>
    </location>
</feature>
<dbReference type="AlphaFoldDB" id="A0A8D0B8E1"/>
<evidence type="ECO:0008006" key="4">
    <source>
        <dbReference type="Google" id="ProtNLM"/>
    </source>
</evidence>
<keyword evidence="3" id="KW-1185">Reference proteome</keyword>
<dbReference type="PANTHER" id="PTHR48465">
    <property type="entry name" value="PROTEIN SSUH2 HOMOLOG"/>
    <property type="match status" value="1"/>
</dbReference>
<dbReference type="InterPro" id="IPR052789">
    <property type="entry name" value="SSUH2_homolog"/>
</dbReference>
<proteinExistence type="predicted"/>
<dbReference type="OMA" id="DCEAKGY"/>
<name>A0A8D0B8E1_SALMN</name>
<dbReference type="Ensembl" id="ENSSMRT00000004757.1">
    <property type="protein sequence ID" value="ENSSMRP00000004017.1"/>
    <property type="gene ID" value="ENSSMRG00000003343.1"/>
</dbReference>
<sequence>MNQTPSQVNMDQTIGPSAPLLCDTDPPYEGEGRNLPPPPDMVPGRGTEPPVIQTNWNIPAISEGIAREAFIEYAASKCCYSKAPAKEMVFQDLQSFNTYRYRLETFTESRSTVNKVEPYRGEVIDYHMNGVIPLPWDIRVEVPDMFKDTIKEIKMPYTSSLKGCSVCGCGGRRPCGTCNGSTRQRCLGCGANGRIGTQRCSLCSGMSTIICQTCGGIGTVACRNCEGKGQLLSYVELQVEWKNNIFEYVADQKSGFPTELFKSADGERLFVDEQHMVYPVVSFPDYAINEASRNAVEQHHVQFASTSRILRQRQTIELIFLTRVEYEWRGKSYCYYVYGNDHQVYAEKYPRKCCCTII</sequence>
<protein>
    <recommendedName>
        <fullName evidence="4">Protein SSUH2 homolog</fullName>
    </recommendedName>
</protein>
<organism evidence="2 3">
    <name type="scientific">Salvator merianae</name>
    <name type="common">Argentine black and white tegu</name>
    <name type="synonym">Tupinambis merianae</name>
    <dbReference type="NCBI Taxonomy" id="96440"/>
    <lineage>
        <taxon>Eukaryota</taxon>
        <taxon>Metazoa</taxon>
        <taxon>Chordata</taxon>
        <taxon>Craniata</taxon>
        <taxon>Vertebrata</taxon>
        <taxon>Euteleostomi</taxon>
        <taxon>Lepidosauria</taxon>
        <taxon>Squamata</taxon>
        <taxon>Bifurcata</taxon>
        <taxon>Unidentata</taxon>
        <taxon>Episquamata</taxon>
        <taxon>Laterata</taxon>
        <taxon>Teiioidea</taxon>
        <taxon>Teiidae</taxon>
        <taxon>Salvator</taxon>
    </lineage>
</organism>
<accession>A0A8D0B8E1</accession>
<feature type="region of interest" description="Disordered" evidence="1">
    <location>
        <begin position="1"/>
        <end position="46"/>
    </location>
</feature>
<dbReference type="PANTHER" id="PTHR48465:SF1">
    <property type="entry name" value="PROTEIN SSUH2 HOMOLOG"/>
    <property type="match status" value="1"/>
</dbReference>
<evidence type="ECO:0000256" key="1">
    <source>
        <dbReference type="SAM" id="MobiDB-lite"/>
    </source>
</evidence>
<dbReference type="Ensembl" id="ENSSMRT00000004751.1">
    <property type="protein sequence ID" value="ENSSMRP00000004011.1"/>
    <property type="gene ID" value="ENSSMRG00000003343.1"/>
</dbReference>
<dbReference type="GeneTree" id="ENSGT00940000163873"/>
<dbReference type="Proteomes" id="UP000694421">
    <property type="component" value="Unplaced"/>
</dbReference>
<evidence type="ECO:0000313" key="3">
    <source>
        <dbReference type="Proteomes" id="UP000694421"/>
    </source>
</evidence>